<evidence type="ECO:0000313" key="4">
    <source>
        <dbReference type="EMBL" id="RGP56296.1"/>
    </source>
</evidence>
<evidence type="ECO:0000256" key="1">
    <source>
        <dbReference type="SAM" id="MobiDB-lite"/>
    </source>
</evidence>
<evidence type="ECO:0000313" key="5">
    <source>
        <dbReference type="Proteomes" id="UP000265411"/>
    </source>
</evidence>
<dbReference type="InterPro" id="IPR011723">
    <property type="entry name" value="Znf/thioredoxin_put"/>
</dbReference>
<evidence type="ECO:0000259" key="3">
    <source>
        <dbReference type="Pfam" id="PF13719"/>
    </source>
</evidence>
<evidence type="ECO:0000256" key="2">
    <source>
        <dbReference type="SAM" id="Phobius"/>
    </source>
</evidence>
<dbReference type="RefSeq" id="WP_118129258.1">
    <property type="nucleotide sequence ID" value="NZ_LMAZ01000001.1"/>
</dbReference>
<dbReference type="Pfam" id="PF13719">
    <property type="entry name" value="Zn_ribbon_5"/>
    <property type="match status" value="1"/>
</dbReference>
<keyword evidence="2" id="KW-0812">Transmembrane</keyword>
<keyword evidence="2" id="KW-0472">Membrane</keyword>
<feature type="region of interest" description="Disordered" evidence="1">
    <location>
        <begin position="89"/>
        <end position="246"/>
    </location>
</feature>
<dbReference type="Proteomes" id="UP000265411">
    <property type="component" value="Unassembled WGS sequence"/>
</dbReference>
<reference evidence="4 5" key="1">
    <citation type="journal article" date="2018" name="Syst. Appl. Microbiol.">
        <title>Pseudomonas gallaeciensis sp. nov., isolated from crude-oil-contaminated intertidal sand samples after the Prestige oil spill.</title>
        <authorList>
            <person name="Mulet M."/>
            <person name="Sanchez D."/>
            <person name="Rodriguez A.C."/>
            <person name="Nogales B."/>
            <person name="Bosch R."/>
            <person name="Busquets A."/>
            <person name="Gomila M."/>
            <person name="Lalucat J."/>
            <person name="Garcia-Valdes E."/>
        </authorList>
    </citation>
    <scope>NUCLEOTIDE SEQUENCE [LARGE SCALE GENOMIC DNA]</scope>
    <source>
        <strain evidence="4 5">V113</strain>
    </source>
</reference>
<keyword evidence="5" id="KW-1185">Reference proteome</keyword>
<dbReference type="EMBL" id="LMAZ01000001">
    <property type="protein sequence ID" value="RGP56296.1"/>
    <property type="molecule type" value="Genomic_DNA"/>
</dbReference>
<protein>
    <recommendedName>
        <fullName evidence="3">Zinc finger/thioredoxin putative domain-containing protein</fullName>
    </recommendedName>
</protein>
<organism evidence="4 5">
    <name type="scientific">Pseudomonas abyssi</name>
    <dbReference type="NCBI Taxonomy" id="170540"/>
    <lineage>
        <taxon>Bacteria</taxon>
        <taxon>Pseudomonadati</taxon>
        <taxon>Pseudomonadota</taxon>
        <taxon>Gammaproteobacteria</taxon>
        <taxon>Pseudomonadales</taxon>
        <taxon>Pseudomonadaceae</taxon>
        <taxon>Pseudomonas</taxon>
    </lineage>
</organism>
<proteinExistence type="predicted"/>
<feature type="domain" description="Zinc finger/thioredoxin putative" evidence="3">
    <location>
        <begin position="7"/>
        <end position="41"/>
    </location>
</feature>
<feature type="compositionally biased region" description="Basic and acidic residues" evidence="1">
    <location>
        <begin position="233"/>
        <end position="246"/>
    </location>
</feature>
<dbReference type="OrthoDB" id="5294582at2"/>
<gene>
    <name evidence="4" type="ORF">ASB58_02655</name>
</gene>
<accession>A0A395R875</accession>
<keyword evidence="2" id="KW-1133">Transmembrane helix</keyword>
<dbReference type="AlphaFoldDB" id="A0A395R875"/>
<dbReference type="Pfam" id="PF11906">
    <property type="entry name" value="DUF3426"/>
    <property type="match status" value="1"/>
</dbReference>
<feature type="transmembrane region" description="Helical" evidence="2">
    <location>
        <begin position="271"/>
        <end position="293"/>
    </location>
</feature>
<dbReference type="NCBIfam" id="TIGR02098">
    <property type="entry name" value="MJ0042_CXXC"/>
    <property type="match status" value="1"/>
</dbReference>
<comment type="caution">
    <text evidence="4">The sequence shown here is derived from an EMBL/GenBank/DDBJ whole genome shotgun (WGS) entry which is preliminary data.</text>
</comment>
<dbReference type="InterPro" id="IPR021834">
    <property type="entry name" value="DUF3426"/>
</dbReference>
<feature type="compositionally biased region" description="Basic and acidic residues" evidence="1">
    <location>
        <begin position="126"/>
        <end position="135"/>
    </location>
</feature>
<name>A0A395R875_9PSED</name>
<sequence>MSELQVTQCPFCKTHFRLTQEQLQAAAGNVRCGACLKVFNALPAGQARSAAEPAAASQAVDKQQTLLIHDDLELDELDLEALGLDESILDELTPREAPPKPATPEPKPASFELLDDEESELTLAETARRDDERVEPGFSSLDSDDELELNEAFMATPKARDFAPVFASRPEPEDEPEPEAEPPAKPARAHQVPLQDTDNSAIFRRGQPEGPLYADDASTDTAKQPESEENTDDERGRTEPRLDTRRVLPELEDEPLQLAAPLSRRRARSNLLWGALCLLAVLGLAAQAVYYNFDAWARDNQLRPVMQDICLVAGCQLPARVDISQIRSSNLLVRPHPEFPNSLDINVIIYNRADYSQPFPVIRMQFSNSRGETVSSKDFRPEEYLAGELAGRNLMPSQTPIHIALNMVAPGSAAVSYQLDFVAP</sequence>